<evidence type="ECO:0000256" key="5">
    <source>
        <dbReference type="ARBA" id="ARBA00022692"/>
    </source>
</evidence>
<dbReference type="InterPro" id="IPR055348">
    <property type="entry name" value="DctQ"/>
</dbReference>
<dbReference type="Proteomes" id="UP000249165">
    <property type="component" value="Unassembled WGS sequence"/>
</dbReference>
<dbReference type="GO" id="GO:0005886">
    <property type="term" value="C:plasma membrane"/>
    <property type="evidence" value="ECO:0007669"/>
    <property type="project" value="UniProtKB-SubCell"/>
</dbReference>
<evidence type="ECO:0000256" key="8">
    <source>
        <dbReference type="ARBA" id="ARBA00038436"/>
    </source>
</evidence>
<dbReference type="PANTHER" id="PTHR35011:SF2">
    <property type="entry name" value="2,3-DIKETO-L-GULONATE TRAP TRANSPORTER SMALL PERMEASE PROTEIN YIAM"/>
    <property type="match status" value="1"/>
</dbReference>
<evidence type="ECO:0000256" key="3">
    <source>
        <dbReference type="ARBA" id="ARBA00022475"/>
    </source>
</evidence>
<feature type="transmembrane region" description="Helical" evidence="9">
    <location>
        <begin position="12"/>
        <end position="32"/>
    </location>
</feature>
<feature type="transmembrane region" description="Helical" evidence="9">
    <location>
        <begin position="82"/>
        <end position="101"/>
    </location>
</feature>
<sequence length="159" mass="17793">MKLIDDHFEEVILVALMAIMTALIGGQIFMRYVMQASLSWSEELARYCFIWMAYISVSYAVKKDVHISTTAFVTMLPPRGIVMARILSHLIFAGFAFLVVYEGIALVEKLFGFGQRSSSLGLLMGYVYLAPVVGFALVLFRLAQRILIELSALKTEGLQ</sequence>
<dbReference type="RefSeq" id="WP_009507331.1">
    <property type="nucleotide sequence ID" value="NZ_LIGK01000104.1"/>
</dbReference>
<evidence type="ECO:0000256" key="4">
    <source>
        <dbReference type="ARBA" id="ARBA00022519"/>
    </source>
</evidence>
<dbReference type="AlphaFoldDB" id="A0A327XRD3"/>
<protein>
    <recommendedName>
        <fullName evidence="9">TRAP transporter small permease protein</fullName>
    </recommendedName>
</protein>
<accession>A0A327XRD3</accession>
<proteinExistence type="inferred from homology"/>
<dbReference type="GO" id="GO:0022857">
    <property type="term" value="F:transmembrane transporter activity"/>
    <property type="evidence" value="ECO:0007669"/>
    <property type="project" value="UniProtKB-UniRule"/>
</dbReference>
<keyword evidence="2 9" id="KW-0813">Transport</keyword>
<comment type="subunit">
    <text evidence="9">The complex comprises the extracytoplasmic solute receptor protein and the two transmembrane proteins.</text>
</comment>
<comment type="similarity">
    <text evidence="8 9">Belongs to the TRAP transporter small permease family.</text>
</comment>
<evidence type="ECO:0000256" key="9">
    <source>
        <dbReference type="RuleBase" id="RU369079"/>
    </source>
</evidence>
<dbReference type="InterPro" id="IPR007387">
    <property type="entry name" value="TRAP_DctQ"/>
</dbReference>
<dbReference type="Pfam" id="PF04290">
    <property type="entry name" value="DctQ"/>
    <property type="match status" value="1"/>
</dbReference>
<evidence type="ECO:0000313" key="12">
    <source>
        <dbReference type="Proteomes" id="UP000249165"/>
    </source>
</evidence>
<keyword evidence="6 9" id="KW-1133">Transmembrane helix</keyword>
<dbReference type="OrthoDB" id="4964541at2"/>
<evidence type="ECO:0000256" key="2">
    <source>
        <dbReference type="ARBA" id="ARBA00022448"/>
    </source>
</evidence>
<feature type="transmembrane region" description="Helical" evidence="9">
    <location>
        <begin position="44"/>
        <end position="61"/>
    </location>
</feature>
<comment type="subcellular location">
    <subcellularLocation>
        <location evidence="1 9">Cell inner membrane</location>
        <topology evidence="1 9">Multi-pass membrane protein</topology>
    </subcellularLocation>
</comment>
<evidence type="ECO:0000259" key="10">
    <source>
        <dbReference type="Pfam" id="PF04290"/>
    </source>
</evidence>
<evidence type="ECO:0000256" key="1">
    <source>
        <dbReference type="ARBA" id="ARBA00004429"/>
    </source>
</evidence>
<reference evidence="11 12" key="1">
    <citation type="submission" date="2018-06" db="EMBL/GenBank/DDBJ databases">
        <title>Genomic Encyclopedia of Archaeal and Bacterial Type Strains, Phase II (KMG-II): from individual species to whole genera.</title>
        <authorList>
            <person name="Goeker M."/>
        </authorList>
    </citation>
    <scope>NUCLEOTIDE SEQUENCE [LARGE SCALE GENOMIC DNA]</scope>
    <source>
        <strain evidence="11 12">DSM 22011</strain>
    </source>
</reference>
<keyword evidence="4 9" id="KW-0997">Cell inner membrane</keyword>
<comment type="function">
    <text evidence="9">Part of the tripartite ATP-independent periplasmic (TRAP) transport system.</text>
</comment>
<keyword evidence="12" id="KW-1185">Reference proteome</keyword>
<feature type="transmembrane region" description="Helical" evidence="9">
    <location>
        <begin position="121"/>
        <end position="140"/>
    </location>
</feature>
<dbReference type="GO" id="GO:0015740">
    <property type="term" value="P:C4-dicarboxylate transport"/>
    <property type="evidence" value="ECO:0007669"/>
    <property type="project" value="TreeGrafter"/>
</dbReference>
<comment type="caution">
    <text evidence="11">The sequence shown here is derived from an EMBL/GenBank/DDBJ whole genome shotgun (WGS) entry which is preliminary data.</text>
</comment>
<organism evidence="11 12">
    <name type="scientific">Salipiger aestuarii</name>
    <dbReference type="NCBI Taxonomy" id="568098"/>
    <lineage>
        <taxon>Bacteria</taxon>
        <taxon>Pseudomonadati</taxon>
        <taxon>Pseudomonadota</taxon>
        <taxon>Alphaproteobacteria</taxon>
        <taxon>Rhodobacterales</taxon>
        <taxon>Roseobacteraceae</taxon>
        <taxon>Salipiger</taxon>
    </lineage>
</organism>
<keyword evidence="5 9" id="KW-0812">Transmembrane</keyword>
<evidence type="ECO:0000256" key="6">
    <source>
        <dbReference type="ARBA" id="ARBA00022989"/>
    </source>
</evidence>
<feature type="domain" description="Tripartite ATP-independent periplasmic transporters DctQ component" evidence="10">
    <location>
        <begin position="20"/>
        <end position="147"/>
    </location>
</feature>
<keyword evidence="7 9" id="KW-0472">Membrane</keyword>
<dbReference type="EMBL" id="QLMG01000051">
    <property type="protein sequence ID" value="RAK11270.1"/>
    <property type="molecule type" value="Genomic_DNA"/>
</dbReference>
<dbReference type="PANTHER" id="PTHR35011">
    <property type="entry name" value="2,3-DIKETO-L-GULONATE TRAP TRANSPORTER SMALL PERMEASE PROTEIN YIAM"/>
    <property type="match status" value="1"/>
</dbReference>
<keyword evidence="3" id="KW-1003">Cell membrane</keyword>
<gene>
    <name evidence="11" type="ORF">ATI53_105128</name>
</gene>
<name>A0A327XRD3_9RHOB</name>
<evidence type="ECO:0000313" key="11">
    <source>
        <dbReference type="EMBL" id="RAK11270.1"/>
    </source>
</evidence>
<evidence type="ECO:0000256" key="7">
    <source>
        <dbReference type="ARBA" id="ARBA00023136"/>
    </source>
</evidence>